<protein>
    <submittedName>
        <fullName evidence="2">Uncharacterized protein</fullName>
    </submittedName>
</protein>
<dbReference type="GO" id="GO:0019210">
    <property type="term" value="F:kinase inhibitor activity"/>
    <property type="evidence" value="ECO:0007669"/>
    <property type="project" value="InterPro"/>
</dbReference>
<comment type="caution">
    <text evidence="2">The sequence shown here is derived from an EMBL/GenBank/DDBJ whole genome shotgun (WGS) entry which is preliminary data.</text>
</comment>
<evidence type="ECO:0000256" key="1">
    <source>
        <dbReference type="SAM" id="MobiDB-lite"/>
    </source>
</evidence>
<feature type="region of interest" description="Disordered" evidence="1">
    <location>
        <begin position="1"/>
        <end position="55"/>
    </location>
</feature>
<accession>A0AAN7KPK6</accession>
<gene>
    <name evidence="2" type="ORF">SAY87_031528</name>
</gene>
<dbReference type="EMBL" id="JAXIOK010000005">
    <property type="protein sequence ID" value="KAK4770996.1"/>
    <property type="molecule type" value="Genomic_DNA"/>
</dbReference>
<evidence type="ECO:0000313" key="3">
    <source>
        <dbReference type="Proteomes" id="UP001345219"/>
    </source>
</evidence>
<feature type="region of interest" description="Disordered" evidence="1">
    <location>
        <begin position="154"/>
        <end position="176"/>
    </location>
</feature>
<dbReference type="PANTHER" id="PTHR33312:SF19">
    <property type="entry name" value="BRI1 KINASE INHIBITOR 1"/>
    <property type="match status" value="1"/>
</dbReference>
<proteinExistence type="predicted"/>
<dbReference type="GO" id="GO:0005886">
    <property type="term" value="C:plasma membrane"/>
    <property type="evidence" value="ECO:0007669"/>
    <property type="project" value="InterPro"/>
</dbReference>
<dbReference type="InterPro" id="IPR039620">
    <property type="entry name" value="BKI1/MAKR1/3/4"/>
</dbReference>
<keyword evidence="3" id="KW-1185">Reference proteome</keyword>
<dbReference type="PANTHER" id="PTHR33312">
    <property type="entry name" value="MEMBRANE-ASSOCIATED KINASE REGULATOR 4-RELATED"/>
    <property type="match status" value="1"/>
</dbReference>
<feature type="compositionally biased region" description="Polar residues" evidence="1">
    <location>
        <begin position="1"/>
        <end position="10"/>
    </location>
</feature>
<dbReference type="AlphaFoldDB" id="A0AAN7KPK6"/>
<feature type="compositionally biased region" description="Basic and acidic residues" evidence="1">
    <location>
        <begin position="20"/>
        <end position="29"/>
    </location>
</feature>
<evidence type="ECO:0000313" key="2">
    <source>
        <dbReference type="EMBL" id="KAK4770996.1"/>
    </source>
</evidence>
<reference evidence="2 3" key="1">
    <citation type="journal article" date="2023" name="Hortic Res">
        <title>Pangenome of water caltrop reveals structural variations and asymmetric subgenome divergence after allopolyploidization.</title>
        <authorList>
            <person name="Zhang X."/>
            <person name="Chen Y."/>
            <person name="Wang L."/>
            <person name="Yuan Y."/>
            <person name="Fang M."/>
            <person name="Shi L."/>
            <person name="Lu R."/>
            <person name="Comes H.P."/>
            <person name="Ma Y."/>
            <person name="Chen Y."/>
            <person name="Huang G."/>
            <person name="Zhou Y."/>
            <person name="Zheng Z."/>
            <person name="Qiu Y."/>
        </authorList>
    </citation>
    <scope>NUCLEOTIDE SEQUENCE [LARGE SCALE GENOMIC DNA]</scope>
    <source>
        <tissue evidence="2">Roots</tissue>
    </source>
</reference>
<name>A0AAN7KPK6_9MYRT</name>
<dbReference type="Proteomes" id="UP001345219">
    <property type="component" value="Chromosome 24"/>
</dbReference>
<sequence>MNSQHLLQTSTEEEVNWQEKLPRASEAMDRGGMPYSGQAETSLDGGSDTDDGADNNTLVLSAEAVDMAPADEIFFHGHLLPLHLLSHFSPLPSPRLSADYSDSFTFTIPVGERFPANDDLCTSSCTADERSRSGSRCGNRIYSKNTAAVLVSPRGRRATMEGNQQHKQQQQKKKSPFELTCRTVKKYVRLMMATSLPYFRRKKGERGEEENIQLEVQSSPSCDLRGGASYLFSAPASISSSPRNSGRLVKRPVFSHTAVADSSTEEELQAAIQAAIAYCKKSIADGEKEAKF</sequence>
<organism evidence="2 3">
    <name type="scientific">Trapa incisa</name>
    <dbReference type="NCBI Taxonomy" id="236973"/>
    <lineage>
        <taxon>Eukaryota</taxon>
        <taxon>Viridiplantae</taxon>
        <taxon>Streptophyta</taxon>
        <taxon>Embryophyta</taxon>
        <taxon>Tracheophyta</taxon>
        <taxon>Spermatophyta</taxon>
        <taxon>Magnoliopsida</taxon>
        <taxon>eudicotyledons</taxon>
        <taxon>Gunneridae</taxon>
        <taxon>Pentapetalae</taxon>
        <taxon>rosids</taxon>
        <taxon>malvids</taxon>
        <taxon>Myrtales</taxon>
        <taxon>Lythraceae</taxon>
        <taxon>Trapa</taxon>
    </lineage>
</organism>